<dbReference type="PANTHER" id="PTHR43673:SF2">
    <property type="entry name" value="NITROREDUCTASE"/>
    <property type="match status" value="1"/>
</dbReference>
<comment type="caution">
    <text evidence="7">The sequence shown here is derived from an EMBL/GenBank/DDBJ whole genome shotgun (WGS) entry which is preliminary data.</text>
</comment>
<evidence type="ECO:0000256" key="3">
    <source>
        <dbReference type="ARBA" id="ARBA00022630"/>
    </source>
</evidence>
<dbReference type="OrthoDB" id="9814075at2"/>
<dbReference type="CDD" id="cd02062">
    <property type="entry name" value="Nitro_FMN_reductase"/>
    <property type="match status" value="1"/>
</dbReference>
<dbReference type="Gene3D" id="3.40.109.10">
    <property type="entry name" value="NADH Oxidase"/>
    <property type="match status" value="2"/>
</dbReference>
<keyword evidence="4" id="KW-0288">FMN</keyword>
<protein>
    <submittedName>
        <fullName evidence="7">Nitroreductase</fullName>
    </submittedName>
</protein>
<dbReference type="Pfam" id="PF14512">
    <property type="entry name" value="TM1586_NiRdase"/>
    <property type="match status" value="1"/>
</dbReference>
<keyword evidence="3" id="KW-0285">Flavoprotein</keyword>
<gene>
    <name evidence="7" type="ORF">CYJ34_03060</name>
</gene>
<sequence>MGVTMLTTNFLKSRTSTRDYKEKQLDDDTQRKIYEIVDAEAEKLGKEDLSFLVNTDGDSVYNALEGVAGYRGIMIKAPAYIALNSLNNNPSSLVKGAYGMEEIITKLNDLGLGSCWITVADVETTVKQSAFNFTDGDVNLLLAFGYPLDEEVHQQRFDNRLATEDLVFLGDFDTQATDEDLEQRGLNDIFDYAKFAPSTHNEQPWRFVIVDDKINLYIEDFKGDVNLIDAGIIMYYIDELGKSLAMTSGWDVNPEISSDKYTYIATKKM</sequence>
<comment type="cofactor">
    <cofactor evidence="1">
        <name>FMN</name>
        <dbReference type="ChEBI" id="CHEBI:58210"/>
    </cofactor>
</comment>
<dbReference type="GO" id="GO:0016491">
    <property type="term" value="F:oxidoreductase activity"/>
    <property type="evidence" value="ECO:0007669"/>
    <property type="project" value="UniProtKB-KW"/>
</dbReference>
<proteinExistence type="inferred from homology"/>
<evidence type="ECO:0000256" key="2">
    <source>
        <dbReference type="ARBA" id="ARBA00007118"/>
    </source>
</evidence>
<accession>A0A2I1M9I3</accession>
<dbReference type="PANTHER" id="PTHR43673">
    <property type="entry name" value="NAD(P)H NITROREDUCTASE YDGI-RELATED"/>
    <property type="match status" value="1"/>
</dbReference>
<dbReference type="SUPFAM" id="SSF55469">
    <property type="entry name" value="FMN-dependent nitroreductase-like"/>
    <property type="match status" value="2"/>
</dbReference>
<evidence type="ECO:0000313" key="7">
    <source>
        <dbReference type="EMBL" id="PKZ16780.1"/>
    </source>
</evidence>
<evidence type="ECO:0000256" key="1">
    <source>
        <dbReference type="ARBA" id="ARBA00001917"/>
    </source>
</evidence>
<keyword evidence="8" id="KW-1185">Reference proteome</keyword>
<evidence type="ECO:0000259" key="6">
    <source>
        <dbReference type="Pfam" id="PF14512"/>
    </source>
</evidence>
<evidence type="ECO:0000256" key="4">
    <source>
        <dbReference type="ARBA" id="ARBA00022643"/>
    </source>
</evidence>
<keyword evidence="5" id="KW-0560">Oxidoreductase</keyword>
<evidence type="ECO:0000313" key="8">
    <source>
        <dbReference type="Proteomes" id="UP000234335"/>
    </source>
</evidence>
<dbReference type="InterPro" id="IPR029478">
    <property type="entry name" value="TM1586_NiRdase"/>
</dbReference>
<feature type="domain" description="Putative nitroreductase TM1586" evidence="6">
    <location>
        <begin position="10"/>
        <end position="236"/>
    </location>
</feature>
<dbReference type="Proteomes" id="UP000234335">
    <property type="component" value="Unassembled WGS sequence"/>
</dbReference>
<reference evidence="7 8" key="1">
    <citation type="submission" date="2017-12" db="EMBL/GenBank/DDBJ databases">
        <title>Phylogenetic diversity of female urinary microbiome.</title>
        <authorList>
            <person name="Thomas-White K."/>
            <person name="Wolfe A.J."/>
        </authorList>
    </citation>
    <scope>NUCLEOTIDE SEQUENCE [LARGE SCALE GENOMIC DNA]</scope>
    <source>
        <strain evidence="7 8">UMB0119</strain>
    </source>
</reference>
<name>A0A2I1M9I3_9FIRM</name>
<organism evidence="7 8">
    <name type="scientific">Anaerococcus octavius</name>
    <dbReference type="NCBI Taxonomy" id="54007"/>
    <lineage>
        <taxon>Bacteria</taxon>
        <taxon>Bacillati</taxon>
        <taxon>Bacillota</taxon>
        <taxon>Tissierellia</taxon>
        <taxon>Tissierellales</taxon>
        <taxon>Peptoniphilaceae</taxon>
        <taxon>Anaerococcus</taxon>
    </lineage>
</organism>
<dbReference type="InterPro" id="IPR000415">
    <property type="entry name" value="Nitroreductase-like"/>
</dbReference>
<comment type="similarity">
    <text evidence="2">Belongs to the nitroreductase family.</text>
</comment>
<dbReference type="AlphaFoldDB" id="A0A2I1M9I3"/>
<evidence type="ECO:0000256" key="5">
    <source>
        <dbReference type="ARBA" id="ARBA00023002"/>
    </source>
</evidence>
<dbReference type="EMBL" id="PKGS01000002">
    <property type="protein sequence ID" value="PKZ16780.1"/>
    <property type="molecule type" value="Genomic_DNA"/>
</dbReference>